<accession>A0A1H0RCU8</accession>
<name>A0A1H0RCU8_9BACT</name>
<dbReference type="EMBL" id="FNJI01000014">
    <property type="protein sequence ID" value="SDP27235.1"/>
    <property type="molecule type" value="Genomic_DNA"/>
</dbReference>
<organism evidence="1 2">
    <name type="scientific">Desulforhopalus singaporensis</name>
    <dbReference type="NCBI Taxonomy" id="91360"/>
    <lineage>
        <taxon>Bacteria</taxon>
        <taxon>Pseudomonadati</taxon>
        <taxon>Thermodesulfobacteriota</taxon>
        <taxon>Desulfobulbia</taxon>
        <taxon>Desulfobulbales</taxon>
        <taxon>Desulfocapsaceae</taxon>
        <taxon>Desulforhopalus</taxon>
    </lineage>
</organism>
<evidence type="ECO:0000313" key="2">
    <source>
        <dbReference type="Proteomes" id="UP000199073"/>
    </source>
</evidence>
<evidence type="ECO:0000313" key="1">
    <source>
        <dbReference type="EMBL" id="SDP27235.1"/>
    </source>
</evidence>
<proteinExistence type="predicted"/>
<keyword evidence="2" id="KW-1185">Reference proteome</keyword>
<dbReference type="Pfam" id="PF03692">
    <property type="entry name" value="CxxCxxCC"/>
    <property type="match status" value="1"/>
</dbReference>
<dbReference type="STRING" id="91360.SAMN05660330_02275"/>
<sequence length="255" mass="29702">MQPKNKEFPKGMIPVGDSEFLFDCHKNVECFNVCCRKVDLTLYPYDILRLKNCLKIDSEQFLRSYTILAKGNNAFFPSVMIKLADDEEKSCPFLGEEGCTVYHDRPSACRTYPLERAVDRSEQSAVPDDFYFLVNHDYCKGHNEDKSNTVNSWVRSQRLIEFNTMNSLWAGMDTLFATNPWKGEGAAGEKQQLAFMVCYNIDGFRRFCHQHQILKQFRLDKQTRRRIDNEDGELLKFGFDWLRLVLTGRSSLVKK</sequence>
<dbReference type="Proteomes" id="UP000199073">
    <property type="component" value="Unassembled WGS sequence"/>
</dbReference>
<protein>
    <submittedName>
        <fullName evidence="1">Uncharacterized protein</fullName>
    </submittedName>
</protein>
<dbReference type="InterPro" id="IPR005358">
    <property type="entry name" value="Puta_zinc/iron-chelating_dom"/>
</dbReference>
<gene>
    <name evidence="1" type="ORF">SAMN05660330_02275</name>
</gene>
<reference evidence="1 2" key="1">
    <citation type="submission" date="2016-10" db="EMBL/GenBank/DDBJ databases">
        <authorList>
            <person name="de Groot N.N."/>
        </authorList>
    </citation>
    <scope>NUCLEOTIDE SEQUENCE [LARGE SCALE GENOMIC DNA]</scope>
    <source>
        <strain evidence="1 2">DSM 12130</strain>
    </source>
</reference>
<dbReference type="PANTHER" id="PTHR35866:SF1">
    <property type="entry name" value="YKGJ FAMILY CYSTEINE CLUSTER PROTEIN"/>
    <property type="match status" value="1"/>
</dbReference>
<dbReference type="PANTHER" id="PTHR35866">
    <property type="entry name" value="PUTATIVE-RELATED"/>
    <property type="match status" value="1"/>
</dbReference>
<dbReference type="RefSeq" id="WP_245695110.1">
    <property type="nucleotide sequence ID" value="NZ_FNJI01000014.1"/>
</dbReference>
<dbReference type="AlphaFoldDB" id="A0A1H0RCU8"/>